<evidence type="ECO:0008006" key="2">
    <source>
        <dbReference type="Google" id="ProtNLM"/>
    </source>
</evidence>
<accession>A0A0F9LBG0</accession>
<name>A0A0F9LBG0_9ZZZZ</name>
<dbReference type="NCBIfam" id="TIGR00725">
    <property type="entry name" value="TIGR00725 family protein"/>
    <property type="match status" value="1"/>
</dbReference>
<protein>
    <recommendedName>
        <fullName evidence="2">TIGR00725 family protein</fullName>
    </recommendedName>
</protein>
<dbReference type="AlphaFoldDB" id="A0A0F9LBG0"/>
<dbReference type="PANTHER" id="PTHR43393:SF3">
    <property type="entry name" value="LYSINE DECARBOXYLASE-LIKE PROTEIN"/>
    <property type="match status" value="1"/>
</dbReference>
<dbReference type="PANTHER" id="PTHR43393">
    <property type="entry name" value="CYTOKININ RIBOSIDE 5'-MONOPHOSPHATE PHOSPHORIBOHYDROLASE"/>
    <property type="match status" value="1"/>
</dbReference>
<dbReference type="GO" id="GO:0005829">
    <property type="term" value="C:cytosol"/>
    <property type="evidence" value="ECO:0007669"/>
    <property type="project" value="TreeGrafter"/>
</dbReference>
<organism evidence="1">
    <name type="scientific">marine sediment metagenome</name>
    <dbReference type="NCBI Taxonomy" id="412755"/>
    <lineage>
        <taxon>unclassified sequences</taxon>
        <taxon>metagenomes</taxon>
        <taxon>ecological metagenomes</taxon>
    </lineage>
</organism>
<dbReference type="InterPro" id="IPR041164">
    <property type="entry name" value="LDcluster4"/>
</dbReference>
<dbReference type="InterPro" id="IPR052341">
    <property type="entry name" value="LOG_family_nucleotidases"/>
</dbReference>
<dbReference type="SUPFAM" id="SSF102405">
    <property type="entry name" value="MCP/YpsA-like"/>
    <property type="match status" value="1"/>
</dbReference>
<reference evidence="1" key="1">
    <citation type="journal article" date="2015" name="Nature">
        <title>Complex archaea that bridge the gap between prokaryotes and eukaryotes.</title>
        <authorList>
            <person name="Spang A."/>
            <person name="Saw J.H."/>
            <person name="Jorgensen S.L."/>
            <person name="Zaremba-Niedzwiedzka K."/>
            <person name="Martijn J."/>
            <person name="Lind A.E."/>
            <person name="van Eijk R."/>
            <person name="Schleper C."/>
            <person name="Guy L."/>
            <person name="Ettema T.J."/>
        </authorList>
    </citation>
    <scope>NUCLEOTIDE SEQUENCE</scope>
</reference>
<proteinExistence type="predicted"/>
<dbReference type="InterPro" id="IPR005268">
    <property type="entry name" value="CHP00725"/>
</dbReference>
<dbReference type="Pfam" id="PF18306">
    <property type="entry name" value="LDcluster4"/>
    <property type="match status" value="1"/>
</dbReference>
<evidence type="ECO:0000313" key="1">
    <source>
        <dbReference type="EMBL" id="KKM90733.1"/>
    </source>
</evidence>
<sequence length="157" mass="16446">MQLKKKIRIGVIGGSKPDTKSRQVAFNVGQLIAEKGAILICGGLSGVMEAASRGAKQAGGLTIGILPGNSPQDANTHIDIAIATGLGYSRNSLVAMNSDVIIAVDGRYGTLTEIAYGRIYGKKIIGLETWDIEGVIKAESAEEAVNLALKNYFPLTS</sequence>
<dbReference type="Gene3D" id="3.40.50.450">
    <property type="match status" value="1"/>
</dbReference>
<dbReference type="EMBL" id="LAZR01006634">
    <property type="protein sequence ID" value="KKM90733.1"/>
    <property type="molecule type" value="Genomic_DNA"/>
</dbReference>
<comment type="caution">
    <text evidence="1">The sequence shown here is derived from an EMBL/GenBank/DDBJ whole genome shotgun (WGS) entry which is preliminary data.</text>
</comment>
<gene>
    <name evidence="1" type="ORF">LCGC14_1235650</name>
</gene>